<dbReference type="SUPFAM" id="SSF52540">
    <property type="entry name" value="P-loop containing nucleoside triphosphate hydrolases"/>
    <property type="match status" value="2"/>
</dbReference>
<dbReference type="GO" id="GO:0005634">
    <property type="term" value="C:nucleus"/>
    <property type="evidence" value="ECO:0007669"/>
    <property type="project" value="UniProtKB-SubCell"/>
</dbReference>
<dbReference type="OMA" id="FMCHRSL"/>
<keyword evidence="9" id="KW-0233">DNA recombination</keyword>
<keyword evidence="15" id="KW-1185">Reference proteome</keyword>
<protein>
    <recommendedName>
        <fullName evidence="13">Rad50/SbcC-type AAA domain-containing protein</fullName>
    </recommendedName>
</protein>
<organism evidence="14 15">
    <name type="scientific">Tetrapisispora phaffii (strain ATCC 24235 / CBS 4417 / NBRC 1672 / NRRL Y-8282 / UCD 70-5)</name>
    <name type="common">Yeast</name>
    <name type="synonym">Fabospora phaffii</name>
    <dbReference type="NCBI Taxonomy" id="1071381"/>
    <lineage>
        <taxon>Eukaryota</taxon>
        <taxon>Fungi</taxon>
        <taxon>Dikarya</taxon>
        <taxon>Ascomycota</taxon>
        <taxon>Saccharomycotina</taxon>
        <taxon>Saccharomycetes</taxon>
        <taxon>Saccharomycetales</taxon>
        <taxon>Saccharomycetaceae</taxon>
        <taxon>Tetrapisispora</taxon>
    </lineage>
</organism>
<dbReference type="GO" id="GO:0005524">
    <property type="term" value="F:ATP binding"/>
    <property type="evidence" value="ECO:0007669"/>
    <property type="project" value="UniProtKB-KW"/>
</dbReference>
<keyword evidence="10" id="KW-0234">DNA repair</keyword>
<dbReference type="GO" id="GO:0071139">
    <property type="term" value="P:resolution of DNA recombination intermediates"/>
    <property type="evidence" value="ECO:0007669"/>
    <property type="project" value="EnsemblFungi"/>
</dbReference>
<dbReference type="InterPro" id="IPR027417">
    <property type="entry name" value="P-loop_NTPase"/>
</dbReference>
<keyword evidence="8 12" id="KW-0175">Coiled coil</keyword>
<dbReference type="Pfam" id="PF13476">
    <property type="entry name" value="AAA_23"/>
    <property type="match status" value="1"/>
</dbReference>
<evidence type="ECO:0000256" key="5">
    <source>
        <dbReference type="ARBA" id="ARBA00022741"/>
    </source>
</evidence>
<evidence type="ECO:0000313" key="14">
    <source>
        <dbReference type="EMBL" id="CCE61756.1"/>
    </source>
</evidence>
<evidence type="ECO:0000256" key="3">
    <source>
        <dbReference type="ARBA" id="ARBA00006793"/>
    </source>
</evidence>
<dbReference type="GO" id="GO:1990683">
    <property type="term" value="P:DNA double-strand break attachment to nuclear envelope"/>
    <property type="evidence" value="ECO:0007669"/>
    <property type="project" value="EnsemblFungi"/>
</dbReference>
<sequence>MDGATEVRKRPREADHEIAHEAELLVAQQSNALNGTGEDIDASTHPTKKRRRHEFAAMTQYSSSIGTQYEGINTEYIEESPSGYIKKIKLRNFMCHENFEMEFGPRLNFIVGNNGSGKSAVLTAITIGLGAKASDTNRGNSLKDLIREGCNSTKITIVLENSKYGSYNQGEFGSEIIIERTIKKDGVSHFSLRAESGKEISFKRKDMQTIIDYFSVPVSNPMCFLSQDAARSFLAASSPVEKYGHFMKGTLLQDINDNLDRAREITKTVQEKMTTHLDSLNGLKEEYEDAKSLLNELGQTSNFTERKKLLQGKSLWIDIKFNKKNCDKLKGESLAYKKKMKAIEDKRKVKTDKMERYDNDKLAMEKEIENQTKLVSEKDSIHQQAKDSLRKVRLKYDEEKRNQSEAEKNIEQCKEKIKVLDKNILHLEQQLQKEMGGDKDQMGVDLKKYESENEKLVATVDILTVQLQDLQNEESNIIQEAKTEINSLENSIREKQNELKGISAGNNNFLHNFDHRLPQLLHLIERRSNEFSRKPFGPLGSYVTVKSEYEKDWTRAIQRYLSSSLNAFIVSTLEDNELLRRMFKEVGIRNDIRIFTYPKLEALDYSYGKAKSKFPVLVDAIEFSNLGVQSLFIDQHKIEKVILIPNHNEAKSYLDRKPINVNLALSLRNETSGYQLVGGFRLDTVDYQNKLQIKVGSSSKNEETYLKEFIKQETNELNAKKQRYQERMSEVRNKLRSVVDESSEARLQLKQNSKHITDLKVNMNKVVDTGALISKQTDKDNQKKAIIAYENSIQQIRNNLDQITEEAQPLKVNFDETLNDLTASQKSLKEAKEEVINRESLMEKYQYDLKIYSEKIKSYTDIIKKIDENVQSLEEGIEKQVITASEFCTPERVNDPDLPSTQEEIKEELEKITRMIKKAENKAGFTQQQAIELFEKSRDKYRESQEKYLAIDKTLEVLYKSIQIRVQNLQTAQKATCLDADLDFRASLRVRNLSGNLSFNTKSKRLEIYILTSNGGKPRTIDNLSGGEKSFAQMALLLATWKPMRSRIIALDEFDVFMDQVNRKIGTGLLVKKLKNQTRTQTIIITPQDIGKISDIDSAGVNIHKMKDPERQNNSNFYG</sequence>
<evidence type="ECO:0000256" key="11">
    <source>
        <dbReference type="ARBA" id="ARBA00023242"/>
    </source>
</evidence>
<evidence type="ECO:0000256" key="4">
    <source>
        <dbReference type="ARBA" id="ARBA00022454"/>
    </source>
</evidence>
<feature type="coiled-coil region" evidence="12">
    <location>
        <begin position="326"/>
        <end position="505"/>
    </location>
</feature>
<accession>G8BQF9</accession>
<reference evidence="14 15" key="1">
    <citation type="journal article" date="2011" name="Proc. Natl. Acad. Sci. U.S.A.">
        <title>Evolutionary erosion of yeast sex chromosomes by mating-type switching accidents.</title>
        <authorList>
            <person name="Gordon J.L."/>
            <person name="Armisen D."/>
            <person name="Proux-Wera E."/>
            <person name="Oheigeartaigh S.S."/>
            <person name="Byrne K.P."/>
            <person name="Wolfe K.H."/>
        </authorList>
    </citation>
    <scope>NUCLEOTIDE SEQUENCE [LARGE SCALE GENOMIC DNA]</scope>
    <source>
        <strain evidence="15">ATCC 24235 / CBS 4417 / NBRC 1672 / NRRL Y-8282 / UCD 70-5</strain>
    </source>
</reference>
<dbReference type="GO" id="GO:0019789">
    <property type="term" value="F:SUMO transferase activity"/>
    <property type="evidence" value="ECO:0007669"/>
    <property type="project" value="EnsemblFungi"/>
</dbReference>
<dbReference type="GO" id="GO:0030915">
    <property type="term" value="C:Smc5-Smc6 complex"/>
    <property type="evidence" value="ECO:0007669"/>
    <property type="project" value="EnsemblFungi"/>
</dbReference>
<name>G8BQF9_TETPH</name>
<dbReference type="GO" id="GO:0035861">
    <property type="term" value="C:site of double-strand break"/>
    <property type="evidence" value="ECO:0007669"/>
    <property type="project" value="EnsemblFungi"/>
</dbReference>
<feature type="coiled-coil region" evidence="12">
    <location>
        <begin position="707"/>
        <end position="741"/>
    </location>
</feature>
<dbReference type="GeneID" id="11534776"/>
<dbReference type="Proteomes" id="UP000005666">
    <property type="component" value="Chromosome 2"/>
</dbReference>
<keyword evidence="11" id="KW-0539">Nucleus</keyword>
<evidence type="ECO:0000256" key="1">
    <source>
        <dbReference type="ARBA" id="ARBA00004123"/>
    </source>
</evidence>
<feature type="coiled-coil region" evidence="12">
    <location>
        <begin position="902"/>
        <end position="929"/>
    </location>
</feature>
<dbReference type="GO" id="GO:0000724">
    <property type="term" value="P:double-strand break repair via homologous recombination"/>
    <property type="evidence" value="ECO:0007669"/>
    <property type="project" value="EnsemblFungi"/>
</dbReference>
<feature type="domain" description="Rad50/SbcC-type AAA" evidence="13">
    <location>
        <begin position="87"/>
        <end position="337"/>
    </location>
</feature>
<keyword evidence="7" id="KW-0067">ATP-binding</keyword>
<evidence type="ECO:0000256" key="6">
    <source>
        <dbReference type="ARBA" id="ARBA00022763"/>
    </source>
</evidence>
<dbReference type="AlphaFoldDB" id="G8BQF9"/>
<evidence type="ECO:0000256" key="10">
    <source>
        <dbReference type="ARBA" id="ARBA00023204"/>
    </source>
</evidence>
<dbReference type="KEGG" id="tpf:TPHA_0B00840"/>
<comment type="subcellular location">
    <subcellularLocation>
        <location evidence="2">Chromosome</location>
    </subcellularLocation>
    <subcellularLocation>
        <location evidence="1">Nucleus</location>
    </subcellularLocation>
</comment>
<dbReference type="STRING" id="1071381.G8BQF9"/>
<dbReference type="InterPro" id="IPR038729">
    <property type="entry name" value="Rad50/SbcC_AAA"/>
</dbReference>
<dbReference type="eggNOG" id="KOG0250">
    <property type="taxonomic scope" value="Eukaryota"/>
</dbReference>
<keyword evidence="5" id="KW-0547">Nucleotide-binding</keyword>
<feature type="coiled-coil region" evidence="12">
    <location>
        <begin position="252"/>
        <end position="300"/>
    </location>
</feature>
<feature type="coiled-coil region" evidence="12">
    <location>
        <begin position="779"/>
        <end position="838"/>
    </location>
</feature>
<evidence type="ECO:0000256" key="8">
    <source>
        <dbReference type="ARBA" id="ARBA00023054"/>
    </source>
</evidence>
<evidence type="ECO:0000256" key="12">
    <source>
        <dbReference type="SAM" id="Coils"/>
    </source>
</evidence>
<keyword evidence="6" id="KW-0227">DNA damage</keyword>
<evidence type="ECO:0000256" key="9">
    <source>
        <dbReference type="ARBA" id="ARBA00023172"/>
    </source>
</evidence>
<dbReference type="Gene3D" id="3.40.50.300">
    <property type="entry name" value="P-loop containing nucleotide triphosphate hydrolases"/>
    <property type="match status" value="2"/>
</dbReference>
<evidence type="ECO:0000256" key="2">
    <source>
        <dbReference type="ARBA" id="ARBA00004286"/>
    </source>
</evidence>
<dbReference type="GO" id="GO:0003697">
    <property type="term" value="F:single-stranded DNA binding"/>
    <property type="evidence" value="ECO:0007669"/>
    <property type="project" value="TreeGrafter"/>
</dbReference>
<comment type="similarity">
    <text evidence="3">Belongs to the SMC family. SMC6 subfamily.</text>
</comment>
<evidence type="ECO:0000256" key="7">
    <source>
        <dbReference type="ARBA" id="ARBA00022840"/>
    </source>
</evidence>
<gene>
    <name evidence="14" type="primary">TPHA0B00840</name>
    <name evidence="14" type="ordered locus">TPHA_0B00840</name>
</gene>
<dbReference type="GO" id="GO:0003684">
    <property type="term" value="F:damaged DNA binding"/>
    <property type="evidence" value="ECO:0007669"/>
    <property type="project" value="EnsemblFungi"/>
</dbReference>
<dbReference type="PANTHER" id="PTHR19306:SF6">
    <property type="entry name" value="STRUCTURAL MAINTENANCE OF CHROMOSOMES PROTEIN 6"/>
    <property type="match status" value="1"/>
</dbReference>
<evidence type="ECO:0000313" key="15">
    <source>
        <dbReference type="Proteomes" id="UP000005666"/>
    </source>
</evidence>
<dbReference type="EMBL" id="HE612857">
    <property type="protein sequence ID" value="CCE61756.1"/>
    <property type="molecule type" value="Genomic_DNA"/>
</dbReference>
<dbReference type="RefSeq" id="XP_003684190.1">
    <property type="nucleotide sequence ID" value="XM_003684142.1"/>
</dbReference>
<keyword evidence="4" id="KW-0158">Chromosome</keyword>
<dbReference type="OrthoDB" id="10265785at2759"/>
<dbReference type="PANTHER" id="PTHR19306">
    <property type="entry name" value="STRUCTURAL MAINTENANCE OF CHROMOSOMES 5,6 SMC5, SMC6"/>
    <property type="match status" value="1"/>
</dbReference>
<evidence type="ECO:0000259" key="13">
    <source>
        <dbReference type="Pfam" id="PF13476"/>
    </source>
</evidence>
<dbReference type="GO" id="GO:0051304">
    <property type="term" value="P:chromosome separation"/>
    <property type="evidence" value="ECO:0007669"/>
    <property type="project" value="EnsemblFungi"/>
</dbReference>
<proteinExistence type="inferred from homology"/>
<dbReference type="HOGENOM" id="CLU_009063_0_0_1"/>